<dbReference type="STRING" id="456900.A0A151IPN0"/>
<gene>
    <name evidence="7" type="ORF">ALC62_01043</name>
</gene>
<dbReference type="Pfam" id="PF13873">
    <property type="entry name" value="Myb_DNA-bind_5"/>
    <property type="match status" value="1"/>
</dbReference>
<comment type="function">
    <text evidence="5">Involved in transvection phenomena (= synapsis-dependent gene expression), where the synaptic pairing of chromosomes carrying genes with which zeste interacts influences the expression of these genes. Zeste binds to DNA and stimulates transcription from a nearby promoter.</text>
</comment>
<protein>
    <recommendedName>
        <fullName evidence="2">Regulatory protein zeste</fullName>
    </recommendedName>
</protein>
<proteinExistence type="predicted"/>
<dbReference type="AlphaFoldDB" id="A0A151IPN0"/>
<organism evidence="7 8">
    <name type="scientific">Cyphomyrmex costatus</name>
    <dbReference type="NCBI Taxonomy" id="456900"/>
    <lineage>
        <taxon>Eukaryota</taxon>
        <taxon>Metazoa</taxon>
        <taxon>Ecdysozoa</taxon>
        <taxon>Arthropoda</taxon>
        <taxon>Hexapoda</taxon>
        <taxon>Insecta</taxon>
        <taxon>Pterygota</taxon>
        <taxon>Neoptera</taxon>
        <taxon>Endopterygota</taxon>
        <taxon>Hymenoptera</taxon>
        <taxon>Apocrita</taxon>
        <taxon>Aculeata</taxon>
        <taxon>Formicoidea</taxon>
        <taxon>Formicidae</taxon>
        <taxon>Myrmicinae</taxon>
        <taxon>Cyphomyrmex</taxon>
    </lineage>
</organism>
<keyword evidence="4" id="KW-0804">Transcription</keyword>
<dbReference type="InterPro" id="IPR028002">
    <property type="entry name" value="Myb_DNA-bind_5"/>
</dbReference>
<evidence type="ECO:0000256" key="1">
    <source>
        <dbReference type="ARBA" id="ARBA00011764"/>
    </source>
</evidence>
<sequence length="267" mass="30706">MESHSEFAAGKFLGKEGKLHYAQQWERLTEILNSLSTGPGKTTKQWQTVWRDLKSNASKKAAKIRYERNRTGNFPMQSQMLDDLEQRIIACIGLDYVQGSQTCPDSTPEEENYQLELEKGNEEVLYYPPQVSSIADVLPRNDDTNNDDNQVHEENMTFEDIITLDNYQETNDNIENVTFDDVRHTFEDNVQANTSKSKGKNKTHSLKASRNKEIVPQTNYGRKNRQRISAQLHEAREKFTEIAKNHATALQKTMDNKYNGNNGDNVR</sequence>
<evidence type="ECO:0000256" key="4">
    <source>
        <dbReference type="ARBA" id="ARBA00023163"/>
    </source>
</evidence>
<feature type="domain" description="Myb/SANT-like DNA-binding" evidence="6">
    <location>
        <begin position="1"/>
        <end position="62"/>
    </location>
</feature>
<name>A0A151IPN0_9HYME</name>
<evidence type="ECO:0000256" key="3">
    <source>
        <dbReference type="ARBA" id="ARBA00023015"/>
    </source>
</evidence>
<keyword evidence="3" id="KW-0805">Transcription regulation</keyword>
<dbReference type="Proteomes" id="UP000078542">
    <property type="component" value="Unassembled WGS sequence"/>
</dbReference>
<comment type="subunit">
    <text evidence="1">Self-associates forming complexes of several hundred monomers.</text>
</comment>
<evidence type="ECO:0000313" key="7">
    <source>
        <dbReference type="EMBL" id="KYN07982.1"/>
    </source>
</evidence>
<keyword evidence="8" id="KW-1185">Reference proteome</keyword>
<evidence type="ECO:0000259" key="6">
    <source>
        <dbReference type="Pfam" id="PF13873"/>
    </source>
</evidence>
<dbReference type="EMBL" id="KQ976833">
    <property type="protein sequence ID" value="KYN07982.1"/>
    <property type="molecule type" value="Genomic_DNA"/>
</dbReference>
<evidence type="ECO:0000256" key="5">
    <source>
        <dbReference type="ARBA" id="ARBA00025466"/>
    </source>
</evidence>
<evidence type="ECO:0000313" key="8">
    <source>
        <dbReference type="Proteomes" id="UP000078542"/>
    </source>
</evidence>
<reference evidence="7 8" key="1">
    <citation type="submission" date="2016-03" db="EMBL/GenBank/DDBJ databases">
        <title>Cyphomyrmex costatus WGS genome.</title>
        <authorList>
            <person name="Nygaard S."/>
            <person name="Hu H."/>
            <person name="Boomsma J."/>
            <person name="Zhang G."/>
        </authorList>
    </citation>
    <scope>NUCLEOTIDE SEQUENCE [LARGE SCALE GENOMIC DNA]</scope>
    <source>
        <strain evidence="7">MS0001</strain>
        <tissue evidence="7">Whole body</tissue>
    </source>
</reference>
<accession>A0A151IPN0</accession>
<evidence type="ECO:0000256" key="2">
    <source>
        <dbReference type="ARBA" id="ARBA00016807"/>
    </source>
</evidence>